<dbReference type="AlphaFoldDB" id="A0A815K894"/>
<gene>
    <name evidence="4" type="ORF">RFH988_LOCUS34277</name>
</gene>
<dbReference type="InterPro" id="IPR007527">
    <property type="entry name" value="Znf_SWIM"/>
</dbReference>
<dbReference type="PROSITE" id="PS50966">
    <property type="entry name" value="ZF_SWIM"/>
    <property type="match status" value="1"/>
</dbReference>
<evidence type="ECO:0000256" key="1">
    <source>
        <dbReference type="PROSITE-ProRule" id="PRU00325"/>
    </source>
</evidence>
<dbReference type="EMBL" id="CAJNOO010004667">
    <property type="protein sequence ID" value="CAF1389508.1"/>
    <property type="molecule type" value="Genomic_DNA"/>
</dbReference>
<dbReference type="InterPro" id="IPR031052">
    <property type="entry name" value="FHY3/FAR1"/>
</dbReference>
<dbReference type="PANTHER" id="PTHR31669:SF251">
    <property type="entry name" value="PROTEIN FAR1-RELATED SEQUENCE"/>
    <property type="match status" value="1"/>
</dbReference>
<sequence length="654" mass="75957">MTQAQLIAHYFSDSDNDIDMETQPSIDNETIERKKQNRRKWLPLCTYNDKNDVIKKIKDDGIWSKTHTNITNEGKRTYYRCNQVKRRGKQCPASIHVLYHSENECVTIYKTEDDHLHNEPRSIGINQQSKEVICELFKMKIKPKRILEILEEKGLPVPKKRQLSSYLISLRKKYYGAPTISLGELEAWCQQNSLIPDDNDKPWVLKYQIEYEDEIDNDDDNDSGDQNDDDNKNKFRFFVTTKRLLFNASISNKIHVDTTYKLIWQGFPCFIIGTTDMIRQFHPFGFAVCSNEKQNDFEFIFNCLRGGLLNLNLQMNEQELILIADGAEAISNAFLKVFGTDHNVVMCWFHMRKNVEKKLYLVEDKALHGDIMNDIETLQLSTNKNVFDIATRLFLKKWKNEEKFIQYFSNEWLNSKNGWFEGLATHVPSTNNALEATNRVIKDEDTLRERLVLSRFTVVLFSIVNKWSKERNPTLINSKKFEHQPLITLPIWTDAYNWLNLIININNPADILEGICECVAGSGPRAACKHLAALCFALLDYDQNKLYEACTERLQEWHQPTRRSSNPISLLDIRFTCLRHNRVEEKMSKYSKFLGEYTYVPAATTTLRQLLLKYDQQSTAAACFLLPQQTTASFITLPARVVGQVLIPSGCFID</sequence>
<dbReference type="InterPro" id="IPR018289">
    <property type="entry name" value="MULE_transposase_dom"/>
</dbReference>
<dbReference type="Proteomes" id="UP000663882">
    <property type="component" value="Unassembled WGS sequence"/>
</dbReference>
<dbReference type="PROSITE" id="PS50811">
    <property type="entry name" value="WRKY"/>
    <property type="match status" value="1"/>
</dbReference>
<keyword evidence="1" id="KW-0863">Zinc-finger</keyword>
<accession>A0A815K894</accession>
<organism evidence="4 5">
    <name type="scientific">Rotaria sordida</name>
    <dbReference type="NCBI Taxonomy" id="392033"/>
    <lineage>
        <taxon>Eukaryota</taxon>
        <taxon>Metazoa</taxon>
        <taxon>Spiralia</taxon>
        <taxon>Gnathifera</taxon>
        <taxon>Rotifera</taxon>
        <taxon>Eurotatoria</taxon>
        <taxon>Bdelloidea</taxon>
        <taxon>Philodinida</taxon>
        <taxon>Philodinidae</taxon>
        <taxon>Rotaria</taxon>
    </lineage>
</organism>
<dbReference type="PANTHER" id="PTHR31669">
    <property type="entry name" value="PROTEIN FAR1-RELATED SEQUENCE 10-RELATED"/>
    <property type="match status" value="1"/>
</dbReference>
<dbReference type="GO" id="GO:0043565">
    <property type="term" value="F:sequence-specific DNA binding"/>
    <property type="evidence" value="ECO:0007669"/>
    <property type="project" value="InterPro"/>
</dbReference>
<dbReference type="OrthoDB" id="10047204at2759"/>
<dbReference type="GO" id="GO:0003700">
    <property type="term" value="F:DNA-binding transcription factor activity"/>
    <property type="evidence" value="ECO:0007669"/>
    <property type="project" value="InterPro"/>
</dbReference>
<feature type="domain" description="WRKY" evidence="2">
    <location>
        <begin position="72"/>
        <end position="120"/>
    </location>
</feature>
<reference evidence="4" key="1">
    <citation type="submission" date="2021-02" db="EMBL/GenBank/DDBJ databases">
        <authorList>
            <person name="Nowell W R."/>
        </authorList>
    </citation>
    <scope>NUCLEOTIDE SEQUENCE</scope>
</reference>
<evidence type="ECO:0000259" key="3">
    <source>
        <dbReference type="PROSITE" id="PS50966"/>
    </source>
</evidence>
<keyword evidence="1" id="KW-0862">Zinc</keyword>
<proteinExistence type="predicted"/>
<evidence type="ECO:0000313" key="5">
    <source>
        <dbReference type="Proteomes" id="UP000663882"/>
    </source>
</evidence>
<protein>
    <recommendedName>
        <fullName evidence="6">SWIM-type domain-containing protein</fullName>
    </recommendedName>
</protein>
<dbReference type="GO" id="GO:0008270">
    <property type="term" value="F:zinc ion binding"/>
    <property type="evidence" value="ECO:0007669"/>
    <property type="project" value="UniProtKB-KW"/>
</dbReference>
<feature type="domain" description="SWIM-type" evidence="3">
    <location>
        <begin position="501"/>
        <end position="539"/>
    </location>
</feature>
<evidence type="ECO:0000313" key="4">
    <source>
        <dbReference type="EMBL" id="CAF1389508.1"/>
    </source>
</evidence>
<evidence type="ECO:0000259" key="2">
    <source>
        <dbReference type="PROSITE" id="PS50811"/>
    </source>
</evidence>
<dbReference type="InterPro" id="IPR003657">
    <property type="entry name" value="WRKY_dom"/>
</dbReference>
<name>A0A815K894_9BILA</name>
<keyword evidence="1" id="KW-0479">Metal-binding</keyword>
<evidence type="ECO:0008006" key="6">
    <source>
        <dbReference type="Google" id="ProtNLM"/>
    </source>
</evidence>
<comment type="caution">
    <text evidence="4">The sequence shown here is derived from an EMBL/GenBank/DDBJ whole genome shotgun (WGS) entry which is preliminary data.</text>
</comment>
<dbReference type="Pfam" id="PF10551">
    <property type="entry name" value="MULE"/>
    <property type="match status" value="1"/>
</dbReference>